<dbReference type="Proteomes" id="UP000281553">
    <property type="component" value="Unassembled WGS sequence"/>
</dbReference>
<accession>A0A3P7MSE4</accession>
<dbReference type="OrthoDB" id="547231at2759"/>
<gene>
    <name evidence="2" type="ORF">DILT_LOCUS16015</name>
</gene>
<dbReference type="EMBL" id="UYRU01082420">
    <property type="protein sequence ID" value="VDN32614.1"/>
    <property type="molecule type" value="Genomic_DNA"/>
</dbReference>
<evidence type="ECO:0000313" key="3">
    <source>
        <dbReference type="Proteomes" id="UP000281553"/>
    </source>
</evidence>
<organism evidence="2 3">
    <name type="scientific">Dibothriocephalus latus</name>
    <name type="common">Fish tapeworm</name>
    <name type="synonym">Diphyllobothrium latum</name>
    <dbReference type="NCBI Taxonomy" id="60516"/>
    <lineage>
        <taxon>Eukaryota</taxon>
        <taxon>Metazoa</taxon>
        <taxon>Spiralia</taxon>
        <taxon>Lophotrochozoa</taxon>
        <taxon>Platyhelminthes</taxon>
        <taxon>Cestoda</taxon>
        <taxon>Eucestoda</taxon>
        <taxon>Diphyllobothriidea</taxon>
        <taxon>Diphyllobothriidae</taxon>
        <taxon>Dibothriocephalus</taxon>
    </lineage>
</organism>
<keyword evidence="3" id="KW-1185">Reference proteome</keyword>
<dbReference type="AlphaFoldDB" id="A0A3P7MSE4"/>
<reference evidence="2 3" key="1">
    <citation type="submission" date="2018-11" db="EMBL/GenBank/DDBJ databases">
        <authorList>
            <consortium name="Pathogen Informatics"/>
        </authorList>
    </citation>
    <scope>NUCLEOTIDE SEQUENCE [LARGE SCALE GENOMIC DNA]</scope>
</reference>
<name>A0A3P7MSE4_DIBLA</name>
<protein>
    <submittedName>
        <fullName evidence="2">Uncharacterized protein</fullName>
    </submittedName>
</protein>
<feature type="region of interest" description="Disordered" evidence="1">
    <location>
        <begin position="1"/>
        <end position="22"/>
    </location>
</feature>
<proteinExistence type="predicted"/>
<sequence>MMTKICLLSPPSPSEASDHSSDFNLDPERNFDQLPMPFRLIDSILQDLICRAWDAICVHRSRRPPNSAVLTFMQHEMGEAANVCCISKARQCLFSASGSNLSLFSSVGEKLFTVSYQTGVITSIQCNDTASTHVVPLVVTFSSGQSDLMLWTGRKVIRVQQLPIDASKQFLLSFAFSACGNYLSAVYEGN</sequence>
<evidence type="ECO:0000313" key="2">
    <source>
        <dbReference type="EMBL" id="VDN32614.1"/>
    </source>
</evidence>
<evidence type="ECO:0000256" key="1">
    <source>
        <dbReference type="SAM" id="MobiDB-lite"/>
    </source>
</evidence>